<dbReference type="InterPro" id="IPR029058">
    <property type="entry name" value="AB_hydrolase_fold"/>
</dbReference>
<comment type="similarity">
    <text evidence="1 3">Belongs to the type-B carboxylesterase/lipase family.</text>
</comment>
<dbReference type="GO" id="GO:0052689">
    <property type="term" value="F:carboxylic ester hydrolase activity"/>
    <property type="evidence" value="ECO:0007669"/>
    <property type="project" value="TreeGrafter"/>
</dbReference>
<dbReference type="PANTHER" id="PTHR43918:SF4">
    <property type="entry name" value="CARBOXYLIC ESTER HYDROLASE"/>
    <property type="match status" value="1"/>
</dbReference>
<dbReference type="EC" id="3.1.1.-" evidence="3"/>
<protein>
    <recommendedName>
        <fullName evidence="3">Carboxylic ester hydrolase</fullName>
        <ecNumber evidence="3">3.1.1.-</ecNumber>
    </recommendedName>
</protein>
<dbReference type="InterPro" id="IPR019826">
    <property type="entry name" value="Carboxylesterase_B_AS"/>
</dbReference>
<evidence type="ECO:0000313" key="6">
    <source>
        <dbReference type="Proteomes" id="UP001218188"/>
    </source>
</evidence>
<organism evidence="5 6">
    <name type="scientific">Mycena alexandri</name>
    <dbReference type="NCBI Taxonomy" id="1745969"/>
    <lineage>
        <taxon>Eukaryota</taxon>
        <taxon>Fungi</taxon>
        <taxon>Dikarya</taxon>
        <taxon>Basidiomycota</taxon>
        <taxon>Agaricomycotina</taxon>
        <taxon>Agaricomycetes</taxon>
        <taxon>Agaricomycetidae</taxon>
        <taxon>Agaricales</taxon>
        <taxon>Marasmiineae</taxon>
        <taxon>Mycenaceae</taxon>
        <taxon>Mycena</taxon>
    </lineage>
</organism>
<feature type="chain" id="PRO_5041771760" description="Carboxylic ester hydrolase" evidence="3">
    <location>
        <begin position="26"/>
        <end position="555"/>
    </location>
</feature>
<dbReference type="Pfam" id="PF00135">
    <property type="entry name" value="COesterase"/>
    <property type="match status" value="1"/>
</dbReference>
<evidence type="ECO:0000259" key="4">
    <source>
        <dbReference type="Pfam" id="PF00135"/>
    </source>
</evidence>
<comment type="caution">
    <text evidence="5">The sequence shown here is derived from an EMBL/GenBank/DDBJ whole genome shotgun (WGS) entry which is preliminary data.</text>
</comment>
<dbReference type="InterPro" id="IPR050654">
    <property type="entry name" value="AChE-related_enzymes"/>
</dbReference>
<sequence length="555" mass="58754">MPPNAFRQLTLVAFALFSPQPGSSAQVKLGKTTLTGTALPGLYGEFFGGIPYAEPPVGDLRFARPVPKFSLGNATTFDATQFGNSCPQPASPFTPADLPMSEDCLNLNVFRPAGLAPAKSVPVMVWIFGGSFFTGTAESFNASSLIARSVVRGTPIIYVSFNYRLGPLGFPQGPEASSKGVLNLGLRDQVLALEWVHANVQAFGGDPTKVTVFGQSAGAVSISLLWLNDVFSTLARAAIFESGEAGTTGIFDPNKSLPQWSVFVNSTPTCGPDTSIDDAFSCLRAASSDQIAAAGLAGLGAMVGEFPFFPVLDGPEGLIPALPSDLLKSGAGNQVPFISGSVLDDGTLFVALSSTISSTSQIVDQLNSSFYPCTSQSTLQNTIDTLLDLYPDIPALGCPFDTGNNTFGISPVFKQAAALIGDLVIQAPRRFWSQTASEQGTKVYSYLFTDPQPENPPFLGVAHLSEIPYVYGDITVAANGTGPGTLSLIMQDYWISFATSLDPNDGKGLARPNWEAYSVEQRVIQLNSTNTEMIADDFRQDGIAYLSENAALFCQ</sequence>
<dbReference type="Gene3D" id="3.40.50.1820">
    <property type="entry name" value="alpha/beta hydrolase"/>
    <property type="match status" value="1"/>
</dbReference>
<keyword evidence="2 3" id="KW-0378">Hydrolase</keyword>
<feature type="signal peptide" evidence="3">
    <location>
        <begin position="1"/>
        <end position="25"/>
    </location>
</feature>
<dbReference type="EMBL" id="JARJCM010000136">
    <property type="protein sequence ID" value="KAJ7026590.1"/>
    <property type="molecule type" value="Genomic_DNA"/>
</dbReference>
<dbReference type="InterPro" id="IPR002018">
    <property type="entry name" value="CarbesteraseB"/>
</dbReference>
<accession>A0AAD6SI92</accession>
<evidence type="ECO:0000313" key="5">
    <source>
        <dbReference type="EMBL" id="KAJ7026590.1"/>
    </source>
</evidence>
<dbReference type="PANTHER" id="PTHR43918">
    <property type="entry name" value="ACETYLCHOLINESTERASE"/>
    <property type="match status" value="1"/>
</dbReference>
<evidence type="ECO:0000256" key="2">
    <source>
        <dbReference type="ARBA" id="ARBA00022801"/>
    </source>
</evidence>
<keyword evidence="6" id="KW-1185">Reference proteome</keyword>
<dbReference type="AlphaFoldDB" id="A0AAD6SI92"/>
<keyword evidence="3" id="KW-0732">Signal</keyword>
<dbReference type="PROSITE" id="PS00122">
    <property type="entry name" value="CARBOXYLESTERASE_B_1"/>
    <property type="match status" value="1"/>
</dbReference>
<gene>
    <name evidence="5" type="ORF">C8F04DRAFT_107968</name>
</gene>
<dbReference type="SUPFAM" id="SSF53474">
    <property type="entry name" value="alpha/beta-Hydrolases"/>
    <property type="match status" value="1"/>
</dbReference>
<feature type="domain" description="Carboxylesterase type B" evidence="4">
    <location>
        <begin position="45"/>
        <end position="532"/>
    </location>
</feature>
<evidence type="ECO:0000256" key="3">
    <source>
        <dbReference type="RuleBase" id="RU361235"/>
    </source>
</evidence>
<name>A0AAD6SI92_9AGAR</name>
<dbReference type="Proteomes" id="UP001218188">
    <property type="component" value="Unassembled WGS sequence"/>
</dbReference>
<reference evidence="5" key="1">
    <citation type="submission" date="2023-03" db="EMBL/GenBank/DDBJ databases">
        <title>Massive genome expansion in bonnet fungi (Mycena s.s.) driven by repeated elements and novel gene families across ecological guilds.</title>
        <authorList>
            <consortium name="Lawrence Berkeley National Laboratory"/>
            <person name="Harder C.B."/>
            <person name="Miyauchi S."/>
            <person name="Viragh M."/>
            <person name="Kuo A."/>
            <person name="Thoen E."/>
            <person name="Andreopoulos B."/>
            <person name="Lu D."/>
            <person name="Skrede I."/>
            <person name="Drula E."/>
            <person name="Henrissat B."/>
            <person name="Morin E."/>
            <person name="Kohler A."/>
            <person name="Barry K."/>
            <person name="LaButti K."/>
            <person name="Morin E."/>
            <person name="Salamov A."/>
            <person name="Lipzen A."/>
            <person name="Mereny Z."/>
            <person name="Hegedus B."/>
            <person name="Baldrian P."/>
            <person name="Stursova M."/>
            <person name="Weitz H."/>
            <person name="Taylor A."/>
            <person name="Grigoriev I.V."/>
            <person name="Nagy L.G."/>
            <person name="Martin F."/>
            <person name="Kauserud H."/>
        </authorList>
    </citation>
    <scope>NUCLEOTIDE SEQUENCE</scope>
    <source>
        <strain evidence="5">CBHHK200</strain>
    </source>
</reference>
<evidence type="ECO:0000256" key="1">
    <source>
        <dbReference type="ARBA" id="ARBA00005964"/>
    </source>
</evidence>
<proteinExistence type="inferred from homology"/>